<proteinExistence type="predicted"/>
<name>A0A3L8S9S2_CHLGU</name>
<dbReference type="PROSITE" id="PS51778">
    <property type="entry name" value="VAST"/>
    <property type="match status" value="1"/>
</dbReference>
<protein>
    <recommendedName>
        <fullName evidence="4">VASt domain-containing protein</fullName>
    </recommendedName>
</protein>
<evidence type="ECO:0000313" key="5">
    <source>
        <dbReference type="EMBL" id="RLV98935.1"/>
    </source>
</evidence>
<dbReference type="Pfam" id="PF16016">
    <property type="entry name" value="VASt"/>
    <property type="match status" value="1"/>
</dbReference>
<reference evidence="5 6" key="1">
    <citation type="journal article" date="2018" name="Proc. R. Soc. B">
        <title>A non-coding region near Follistatin controls head colour polymorphism in the Gouldian finch.</title>
        <authorList>
            <person name="Toomey M.B."/>
            <person name="Marques C.I."/>
            <person name="Andrade P."/>
            <person name="Araujo P.M."/>
            <person name="Sabatino S."/>
            <person name="Gazda M.A."/>
            <person name="Afonso S."/>
            <person name="Lopes R.J."/>
            <person name="Corbo J.C."/>
            <person name="Carneiro M."/>
        </authorList>
    </citation>
    <scope>NUCLEOTIDE SEQUENCE [LARGE SCALE GENOMIC DNA]</scope>
    <source>
        <strain evidence="5">Red01</strain>
        <tissue evidence="5">Muscle</tissue>
    </source>
</reference>
<keyword evidence="6" id="KW-1185">Reference proteome</keyword>
<dbReference type="GO" id="GO:0120020">
    <property type="term" value="F:cholesterol transfer activity"/>
    <property type="evidence" value="ECO:0007669"/>
    <property type="project" value="TreeGrafter"/>
</dbReference>
<dbReference type="GO" id="GO:0005789">
    <property type="term" value="C:endoplasmic reticulum membrane"/>
    <property type="evidence" value="ECO:0007669"/>
    <property type="project" value="TreeGrafter"/>
</dbReference>
<evidence type="ECO:0000256" key="2">
    <source>
        <dbReference type="ARBA" id="ARBA00023136"/>
    </source>
</evidence>
<dbReference type="GO" id="GO:0015485">
    <property type="term" value="F:cholesterol binding"/>
    <property type="evidence" value="ECO:0007669"/>
    <property type="project" value="TreeGrafter"/>
</dbReference>
<feature type="compositionally biased region" description="Polar residues" evidence="3">
    <location>
        <begin position="37"/>
        <end position="46"/>
    </location>
</feature>
<accession>A0A3L8S9S2</accession>
<dbReference type="PANTHER" id="PTHR23319">
    <property type="entry name" value="GRAM DOMAIN CONTAINING 1B, ISOFORM E"/>
    <property type="match status" value="1"/>
</dbReference>
<comment type="subcellular location">
    <subcellularLocation>
        <location evidence="1">Membrane</location>
    </subcellularLocation>
</comment>
<dbReference type="InterPro" id="IPR051482">
    <property type="entry name" value="Cholesterol_transport"/>
</dbReference>
<evidence type="ECO:0000259" key="4">
    <source>
        <dbReference type="PROSITE" id="PS51778"/>
    </source>
</evidence>
<dbReference type="GO" id="GO:0032366">
    <property type="term" value="P:intracellular sterol transport"/>
    <property type="evidence" value="ECO:0007669"/>
    <property type="project" value="TreeGrafter"/>
</dbReference>
<dbReference type="GO" id="GO:0005886">
    <property type="term" value="C:plasma membrane"/>
    <property type="evidence" value="ECO:0007669"/>
    <property type="project" value="TreeGrafter"/>
</dbReference>
<dbReference type="EMBL" id="QUSF01000035">
    <property type="protein sequence ID" value="RLV98935.1"/>
    <property type="molecule type" value="Genomic_DNA"/>
</dbReference>
<dbReference type="GO" id="GO:0140268">
    <property type="term" value="C:endoplasmic reticulum-plasma membrane contact site"/>
    <property type="evidence" value="ECO:0007669"/>
    <property type="project" value="TreeGrafter"/>
</dbReference>
<dbReference type="Proteomes" id="UP000276834">
    <property type="component" value="Unassembled WGS sequence"/>
</dbReference>
<dbReference type="OrthoDB" id="2162691at2759"/>
<evidence type="ECO:0000256" key="1">
    <source>
        <dbReference type="ARBA" id="ARBA00004370"/>
    </source>
</evidence>
<organism evidence="5 6">
    <name type="scientific">Chloebia gouldiae</name>
    <name type="common">Gouldian finch</name>
    <name type="synonym">Erythrura gouldiae</name>
    <dbReference type="NCBI Taxonomy" id="44316"/>
    <lineage>
        <taxon>Eukaryota</taxon>
        <taxon>Metazoa</taxon>
        <taxon>Chordata</taxon>
        <taxon>Craniata</taxon>
        <taxon>Vertebrata</taxon>
        <taxon>Euteleostomi</taxon>
        <taxon>Archelosauria</taxon>
        <taxon>Archosauria</taxon>
        <taxon>Dinosauria</taxon>
        <taxon>Saurischia</taxon>
        <taxon>Theropoda</taxon>
        <taxon>Coelurosauria</taxon>
        <taxon>Aves</taxon>
        <taxon>Neognathae</taxon>
        <taxon>Neoaves</taxon>
        <taxon>Telluraves</taxon>
        <taxon>Australaves</taxon>
        <taxon>Passeriformes</taxon>
        <taxon>Passeroidea</taxon>
        <taxon>Passeridae</taxon>
        <taxon>Chloebia</taxon>
    </lineage>
</organism>
<evidence type="ECO:0000256" key="3">
    <source>
        <dbReference type="SAM" id="MobiDB-lite"/>
    </source>
</evidence>
<comment type="caution">
    <text evidence="5">The sequence shown here is derived from an EMBL/GenBank/DDBJ whole genome shotgun (WGS) entry which is preliminary data.</text>
</comment>
<evidence type="ECO:0000313" key="6">
    <source>
        <dbReference type="Proteomes" id="UP000276834"/>
    </source>
</evidence>
<dbReference type="AlphaFoldDB" id="A0A3L8S9S2"/>
<sequence>MSRLTKQEFWQLVHQSYGSELGLNSEEMESFHSSSEDNGQSRSSICDDSGERDEKLPKMIGLVHEPTLQTEGESLNRHMLPGVVEESSSEKQIKSPLPSSERKPAKLVRSRSLEKSLDLNENENLPEKSSASDSEEVKETVSDNDLYGRLFINRVFHITADKMFEILFTNSHFMQRFLNSRSIILHKQSQKGQSYQVDAEVLTHDVPYHDYFYTVNRYCISRTSSHKCRLRLLLLVLLNITLFLKLSKIEHAAQSLYHVQLQEESSLNLEFS</sequence>
<dbReference type="InterPro" id="IPR031968">
    <property type="entry name" value="VASt"/>
</dbReference>
<keyword evidence="2" id="KW-0472">Membrane</keyword>
<feature type="domain" description="VASt" evidence="4">
    <location>
        <begin position="147"/>
        <end position="268"/>
    </location>
</feature>
<dbReference type="PANTHER" id="PTHR23319:SF1">
    <property type="entry name" value="PROTEIN ASTER-C"/>
    <property type="match status" value="1"/>
</dbReference>
<feature type="region of interest" description="Disordered" evidence="3">
    <location>
        <begin position="24"/>
        <end position="138"/>
    </location>
</feature>
<gene>
    <name evidence="5" type="ORF">DV515_00010262</name>
</gene>